<dbReference type="InterPro" id="IPR035699">
    <property type="entry name" value="AAA_6"/>
</dbReference>
<evidence type="ECO:0000256" key="4">
    <source>
        <dbReference type="ARBA" id="ARBA00022701"/>
    </source>
</evidence>
<feature type="domain" description="AAA+ ATPase" evidence="15">
    <location>
        <begin position="1243"/>
        <end position="1344"/>
    </location>
</feature>
<comment type="subcellular location">
    <subcellularLocation>
        <location evidence="1">Cytoplasm</location>
        <location evidence="1">Cytoskeleton</location>
        <location evidence="1">Cilium axoneme</location>
    </subcellularLocation>
</comment>
<dbReference type="Gene3D" id="1.10.8.1220">
    <property type="match status" value="1"/>
</dbReference>
<dbReference type="InterPro" id="IPR041658">
    <property type="entry name" value="AAA_lid_11"/>
</dbReference>
<dbReference type="InterPro" id="IPR041589">
    <property type="entry name" value="DNAH3_AAA_lid_1"/>
</dbReference>
<dbReference type="Gene3D" id="1.20.1270.280">
    <property type="match status" value="1"/>
</dbReference>
<accession>A0A833SBC4</accession>
<dbReference type="EMBL" id="WNWW01000558">
    <property type="protein sequence ID" value="KAF3423528.1"/>
    <property type="molecule type" value="Genomic_DNA"/>
</dbReference>
<keyword evidence="10" id="KW-0969">Cilium</keyword>
<dbReference type="FunFam" id="1.10.8.720:FF:000004">
    <property type="entry name" value="Dynein heavy chain 5, axonemal"/>
    <property type="match status" value="1"/>
</dbReference>
<keyword evidence="9 14" id="KW-0175">Coiled coil</keyword>
<evidence type="ECO:0000256" key="5">
    <source>
        <dbReference type="ARBA" id="ARBA00022737"/>
    </source>
</evidence>
<dbReference type="Gene3D" id="3.40.50.300">
    <property type="entry name" value="P-loop containing nucleotide triphosphate hydrolases"/>
    <property type="match status" value="5"/>
</dbReference>
<dbReference type="FunFam" id="3.40.50.300:FF:001221">
    <property type="entry name" value="Axonemal dynein heavy chain 8"/>
    <property type="match status" value="1"/>
</dbReference>
<dbReference type="FunFam" id="1.10.8.1220:FF:000001">
    <property type="entry name" value="Dynein axonemal heavy chain 5"/>
    <property type="match status" value="1"/>
</dbReference>
<dbReference type="Proteomes" id="UP000655588">
    <property type="component" value="Unassembled WGS sequence"/>
</dbReference>
<dbReference type="InterPro" id="IPR043160">
    <property type="entry name" value="Dynein_C_barrel"/>
</dbReference>
<evidence type="ECO:0000256" key="13">
    <source>
        <dbReference type="ARBA" id="ARBA00023273"/>
    </source>
</evidence>
<evidence type="ECO:0000256" key="10">
    <source>
        <dbReference type="ARBA" id="ARBA00023069"/>
    </source>
</evidence>
<dbReference type="PANTHER" id="PTHR46532">
    <property type="entry name" value="MALE FERTILITY FACTOR KL5"/>
    <property type="match status" value="1"/>
</dbReference>
<evidence type="ECO:0000256" key="1">
    <source>
        <dbReference type="ARBA" id="ARBA00004430"/>
    </source>
</evidence>
<dbReference type="GO" id="GO:0031514">
    <property type="term" value="C:motile cilium"/>
    <property type="evidence" value="ECO:0007669"/>
    <property type="project" value="UniProtKB-ARBA"/>
</dbReference>
<reference evidence="16" key="1">
    <citation type="submission" date="2019-11" db="EMBL/GenBank/DDBJ databases">
        <title>The nuclear and mitochondrial genomes of Frieseomelitta varia - a highly eusocial stingless bee (Meliponini) with a permanently sterile worker caste.</title>
        <authorList>
            <person name="Freitas F.C.P."/>
            <person name="Lourenco A.P."/>
            <person name="Nunes F.M.F."/>
            <person name="Paschoal A.R."/>
            <person name="Abreu F.C.P."/>
            <person name="Barbin F.O."/>
            <person name="Bataglia L."/>
            <person name="Cardoso-Junior C.A.M."/>
            <person name="Cervoni M.S."/>
            <person name="Silva S.R."/>
            <person name="Dalarmi F."/>
            <person name="Del Lama M.A."/>
            <person name="Depintor T.S."/>
            <person name="Ferreira K.M."/>
            <person name="Goria P.S."/>
            <person name="Jaskot M.C."/>
            <person name="Lago D.C."/>
            <person name="Luna-Lucena D."/>
            <person name="Moda L.M."/>
            <person name="Nascimento L."/>
            <person name="Pedrino M."/>
            <person name="Rabico F.O."/>
            <person name="Sanches F.C."/>
            <person name="Santos D.E."/>
            <person name="Santos C.G."/>
            <person name="Vieira J."/>
            <person name="Lopes T.F."/>
            <person name="Barchuk A.R."/>
            <person name="Hartfelder K."/>
            <person name="Simoes Z.L.P."/>
            <person name="Bitondi M.M.G."/>
            <person name="Pinheiro D.G."/>
        </authorList>
    </citation>
    <scope>NUCLEOTIDE SEQUENCE</scope>
    <source>
        <strain evidence="16">USP_RPSP 00005682</strain>
        <tissue evidence="16">Whole individual</tissue>
    </source>
</reference>
<dbReference type="SUPFAM" id="SSF52540">
    <property type="entry name" value="P-loop containing nucleoside triphosphate hydrolases"/>
    <property type="match status" value="4"/>
</dbReference>
<dbReference type="Pfam" id="PF12774">
    <property type="entry name" value="AAA_6"/>
    <property type="match status" value="1"/>
</dbReference>
<dbReference type="FunFam" id="1.20.1270.280:FF:000002">
    <property type="entry name" value="Dynein heavy chain 5, axonemal"/>
    <property type="match status" value="1"/>
</dbReference>
<organism evidence="16 17">
    <name type="scientific">Frieseomelitta varia</name>
    <dbReference type="NCBI Taxonomy" id="561572"/>
    <lineage>
        <taxon>Eukaryota</taxon>
        <taxon>Metazoa</taxon>
        <taxon>Ecdysozoa</taxon>
        <taxon>Arthropoda</taxon>
        <taxon>Hexapoda</taxon>
        <taxon>Insecta</taxon>
        <taxon>Pterygota</taxon>
        <taxon>Neoptera</taxon>
        <taxon>Endopterygota</taxon>
        <taxon>Hymenoptera</taxon>
        <taxon>Apocrita</taxon>
        <taxon>Aculeata</taxon>
        <taxon>Apoidea</taxon>
        <taxon>Anthophila</taxon>
        <taxon>Apidae</taxon>
        <taxon>Frieseomelitta</taxon>
    </lineage>
</organism>
<dbReference type="GO" id="GO:0045505">
    <property type="term" value="F:dynein intermediate chain binding"/>
    <property type="evidence" value="ECO:0007669"/>
    <property type="project" value="InterPro"/>
</dbReference>
<keyword evidence="12" id="KW-0206">Cytoskeleton</keyword>
<dbReference type="Pfam" id="PF08385">
    <property type="entry name" value="DHC_N1"/>
    <property type="match status" value="2"/>
</dbReference>
<dbReference type="Gene3D" id="1.20.920.30">
    <property type="match status" value="1"/>
</dbReference>
<dbReference type="GO" id="GO:0007018">
    <property type="term" value="P:microtubule-based movement"/>
    <property type="evidence" value="ECO:0007669"/>
    <property type="project" value="InterPro"/>
</dbReference>
<keyword evidence="8" id="KW-0243">Dynein</keyword>
<dbReference type="InterPro" id="IPR024317">
    <property type="entry name" value="Dynein_heavy_chain_D4_dom"/>
</dbReference>
<evidence type="ECO:0000313" key="17">
    <source>
        <dbReference type="Proteomes" id="UP000655588"/>
    </source>
</evidence>
<feature type="domain" description="AAA+ ATPase" evidence="15">
    <location>
        <begin position="1522"/>
        <end position="1680"/>
    </location>
</feature>
<keyword evidence="4" id="KW-0493">Microtubule</keyword>
<dbReference type="GO" id="GO:0005858">
    <property type="term" value="C:axonemal dynein complex"/>
    <property type="evidence" value="ECO:0007669"/>
    <property type="project" value="TreeGrafter"/>
</dbReference>
<dbReference type="InterPro" id="IPR041228">
    <property type="entry name" value="Dynein_C"/>
</dbReference>
<dbReference type="SMART" id="SM00382">
    <property type="entry name" value="AAA"/>
    <property type="match status" value="3"/>
</dbReference>
<dbReference type="InterPro" id="IPR042219">
    <property type="entry name" value="AAA_lid_11_sf"/>
</dbReference>
<dbReference type="InterPro" id="IPR043157">
    <property type="entry name" value="Dynein_AAA1S"/>
</dbReference>
<dbReference type="InterPro" id="IPR026983">
    <property type="entry name" value="DHC"/>
</dbReference>
<keyword evidence="5" id="KW-0677">Repeat</keyword>
<keyword evidence="17" id="KW-1185">Reference proteome</keyword>
<dbReference type="InterPro" id="IPR013594">
    <property type="entry name" value="Dynein_heavy_tail"/>
</dbReference>
<dbReference type="Pfam" id="PF17857">
    <property type="entry name" value="AAA_lid_1"/>
    <property type="match status" value="1"/>
</dbReference>
<evidence type="ECO:0000256" key="9">
    <source>
        <dbReference type="ARBA" id="ARBA00023054"/>
    </source>
</evidence>
<keyword evidence="11" id="KW-0505">Motor protein</keyword>
<evidence type="ECO:0000256" key="14">
    <source>
        <dbReference type="SAM" id="Coils"/>
    </source>
</evidence>
<dbReference type="FunFam" id="1.20.920.30:FF:000004">
    <property type="entry name" value="Dynein axonemal heavy chain 5"/>
    <property type="match status" value="1"/>
</dbReference>
<dbReference type="Gene3D" id="6.10.140.1060">
    <property type="match status" value="1"/>
</dbReference>
<dbReference type="Pfam" id="PF12775">
    <property type="entry name" value="AAA_7"/>
    <property type="match status" value="1"/>
</dbReference>
<evidence type="ECO:0000256" key="7">
    <source>
        <dbReference type="ARBA" id="ARBA00022840"/>
    </source>
</evidence>
<dbReference type="InterPro" id="IPR041466">
    <property type="entry name" value="Dynein_AAA5_ext"/>
</dbReference>
<comment type="caution">
    <text evidence="16">The sequence shown here is derived from an EMBL/GenBank/DDBJ whole genome shotgun (WGS) entry which is preliminary data.</text>
</comment>
<keyword evidence="13" id="KW-0966">Cell projection</keyword>
<dbReference type="InterPro" id="IPR004273">
    <property type="entry name" value="Dynein_heavy_D6_P-loop"/>
</dbReference>
<evidence type="ECO:0000259" key="15">
    <source>
        <dbReference type="SMART" id="SM00382"/>
    </source>
</evidence>
<name>A0A833SBC4_9HYME</name>
<evidence type="ECO:0000256" key="8">
    <source>
        <dbReference type="ARBA" id="ARBA00023017"/>
    </source>
</evidence>
<evidence type="ECO:0000256" key="6">
    <source>
        <dbReference type="ARBA" id="ARBA00022741"/>
    </source>
</evidence>
<dbReference type="Gene3D" id="1.20.920.20">
    <property type="match status" value="1"/>
</dbReference>
<dbReference type="GO" id="GO:0005524">
    <property type="term" value="F:ATP binding"/>
    <property type="evidence" value="ECO:0007669"/>
    <property type="project" value="UniProtKB-KW"/>
</dbReference>
<keyword evidence="3" id="KW-0963">Cytoplasm</keyword>
<proteinExistence type="inferred from homology"/>
<dbReference type="GO" id="GO:0008569">
    <property type="term" value="F:minus-end-directed microtubule motor activity"/>
    <property type="evidence" value="ECO:0007669"/>
    <property type="project" value="InterPro"/>
</dbReference>
<evidence type="ECO:0000256" key="11">
    <source>
        <dbReference type="ARBA" id="ARBA00023175"/>
    </source>
</evidence>
<dbReference type="Pfam" id="PF12781">
    <property type="entry name" value="AAA_9"/>
    <property type="match status" value="1"/>
</dbReference>
<dbReference type="InterPro" id="IPR027417">
    <property type="entry name" value="P-loop_NTPase"/>
</dbReference>
<dbReference type="Pfam" id="PF18199">
    <property type="entry name" value="Dynein_C"/>
    <property type="match status" value="1"/>
</dbReference>
<dbReference type="FunFam" id="3.40.50.300:FF:000320">
    <property type="entry name" value="Dynein, axonemal, heavy chain 5"/>
    <property type="match status" value="1"/>
</dbReference>
<dbReference type="Pfam" id="PF12777">
    <property type="entry name" value="MT"/>
    <property type="match status" value="1"/>
</dbReference>
<feature type="coiled-coil region" evidence="14">
    <location>
        <begin position="2407"/>
        <end position="2448"/>
    </location>
</feature>
<evidence type="ECO:0000313" key="16">
    <source>
        <dbReference type="EMBL" id="KAF3423528.1"/>
    </source>
</evidence>
<keyword evidence="6" id="KW-0547">Nucleotide-binding</keyword>
<dbReference type="Gene3D" id="1.10.8.710">
    <property type="match status" value="1"/>
</dbReference>
<dbReference type="Pfam" id="PF17852">
    <property type="entry name" value="Dynein_AAA_lid"/>
    <property type="match status" value="1"/>
</dbReference>
<protein>
    <recommendedName>
        <fullName evidence="15">AAA+ ATPase domain-containing protein</fullName>
    </recommendedName>
</protein>
<dbReference type="Pfam" id="PF18198">
    <property type="entry name" value="AAA_lid_11"/>
    <property type="match status" value="1"/>
</dbReference>
<dbReference type="Pfam" id="PF12780">
    <property type="entry name" value="AAA_8"/>
    <property type="match status" value="1"/>
</dbReference>
<dbReference type="InterPro" id="IPR003593">
    <property type="entry name" value="AAA+_ATPase"/>
</dbReference>
<gene>
    <name evidence="16" type="ORF">E2986_09046</name>
</gene>
<comment type="similarity">
    <text evidence="2">Belongs to the dynein heavy chain family.</text>
</comment>
<evidence type="ECO:0000256" key="12">
    <source>
        <dbReference type="ARBA" id="ARBA00023212"/>
    </source>
</evidence>
<dbReference type="Pfam" id="PF03028">
    <property type="entry name" value="Dynein_heavy"/>
    <property type="match status" value="1"/>
</dbReference>
<evidence type="ECO:0000256" key="2">
    <source>
        <dbReference type="ARBA" id="ARBA00008887"/>
    </source>
</evidence>
<dbReference type="GO" id="GO:0051959">
    <property type="term" value="F:dynein light intermediate chain binding"/>
    <property type="evidence" value="ECO:0007669"/>
    <property type="project" value="InterPro"/>
</dbReference>
<keyword evidence="7" id="KW-0067">ATP-binding</keyword>
<dbReference type="GO" id="GO:0005874">
    <property type="term" value="C:microtubule"/>
    <property type="evidence" value="ECO:0007669"/>
    <property type="project" value="UniProtKB-KW"/>
</dbReference>
<dbReference type="Gene3D" id="1.10.8.720">
    <property type="entry name" value="Region D6 of dynein motor"/>
    <property type="match status" value="1"/>
</dbReference>
<sequence>MPHVTAYFAARDYTKPAIDRRIAELLKRRVALEKIPTESLKERLAKFKENRNARQGLLKATHRQVLEVAAFILNIDPDTLEEGVIDKDEYISVLGSFFVKDGKHAILIHYQPMEPPPFESGRWIPQYEQETEVIRCCVTDGSTERLSGKCVIVYRLKSDIDLETKYLQDETYYAYAEVDPVSQSALAAISDVILRLNLPAIIVNKVWGELSKSEAGDKVINNFICDFRDFCEFLSMTKLDLENTIRFYTDWEVYNKYLASPEDNKKSLRNPEAIEAIENNVKLWKKSMERAVVQSQQLRRETEKMGPNAELAYWRRLLARFSSIIEHIKSPVTQKYIDFLTKIKSKRMKMTNQMILACKAYLTEDEGIDVFANKFFSFFQDISSKDYDPLNHRKPYFDFDYDNYKKNVAETEIELRNFFYKCVSDAPNITEALRIVARFQKLKFKHLRIDRKYLELITLFQKEIEDVRDRYNEDRSDPPIPRNVPPIAGRILWIRQLFRRIETPMEIYKKCKRVITHDHMQRCIRIYNALITVFIHYEMIYHKAWYDCSEIVRLALASPLIIRHPDTNKYHLNFDSYIIEVIRESEHMARFDLEVSDFIQIITFCKERIFSSYEIVKQLVDENNTLRRTIPILFLILIKIVLVNLEIAFQPCLSVITWTSLNIDEVCKEIKNALASVQIFVKDIRDMKEARVDEVFESISEVILVKLDDYAKTPAQLLDDNMAYGLTIAVDLEIKSSAAEKAVTAIINKFMDFIIDETVQDIKYNWMDPDKIHKHISQTKLTKGKYEPGVDILLLIKNNAIPRKNYYHIISDHKEIVRSIMSLQGAIFAVKQDIDEIANIYLQYSYIWSEDKDNIIQSFVDSEPITQEIKEKFMEYDSLVDEIQHLPNKHVVGPIEISMDKLKLAFLVEARVWKISLGQKLSATYKEKLKRIIEYINEKNKVLARKIKDLEDVRIAMKCLSEIRDDFISLDIELILIEETYTLMGKFNILVSKEEQDIVDGLRYNFTNMLNTDIITLVVPTLIFFHARLDELWEKYQTYSSGESLFGIEITDYPALHQRKREINLLQKLYSLYLQVIRTIDSYYEIPWAEIDIESIMTELAEFQNRSIHFMLKMICVVSTTCNVILQFYVRCRRLPKVMREWPAYIDLKKKIDDFNETCPLLEMMANKAMQERHWERMSKLCKYYFDVESEAFTLANVMQAPLLKYKDEVENEFLGCTDRLAITPLTDRCYITLAQAVGMNFGGAPAGPAGTGKTETTKDMGKALGKYVVVFNCSDQMDFRGLGRIFKGLAMSGTWGCFDEFNRIDLPVLSVAAQQIAIVLTARKERKANFLFSDGEIYHLNYELGIFITMNPGYAGRQELPENLKIQFRSVSMMVPDRQIIMRVKLAACGFKENVLLARKFFTLYKLCEEQLSKQVHYDFGLRNILSCLRTLGAQKRANPTDSEETTLMRVLRDMNLSKLVDEDEPLFMSLIEDMFPGIKLRVQIYKDLQKALANATVALGIMNHPEWNLKAVQLYETSLVRHGLMMLGPTGSGKTMCMWALMKALTEMGIPHKEVRMNPKVSIAITASQMFGRLDVATNDWTDGIFSIIWRRSTQTKKTENLWMVLDGPVDAVWIENLNSVLDDNKTLTLANGDRIIMASNTKLVFEPDNVDNASPATVSRMGMVFMSASVLKWTPILQAWFKTQPPAQVEVLNNFFKKIYDDAHTFVQTKLPVKMQLLEALYIRQCIDLLDGLLGTNKDTTRILPEYHIEKIFLFSLMWSLGAVLELDERNLLQEFLLNHQSKCNWPKCKEDETIFEYLVSDDGQWMHWSEKVPEFIYPPDEVLKYYTILVPNIDNTRTLFLIDVIAKQGKAVLLIGEQGTAKTVMVKSYMSHYDPEEHLLSTISCHATEYDSQRIFESYVEKRVGTTYGPPGGRKMTIFIDDINMPAINEWGDQITNEIVRQLMEYKGFYSLDKPGDFCTIQDIQLLAAMIHPGGGRNDIPPRLKRQFNIFNCTLPSNKSMDTIFRSIGQGYFCSTRFDESIVNFLPKLIPLTRVLWQQTKSKMLPTPAKFHYVFNLRDLSRIWEGILRIESAECDSRSRLLKLWEHECTRVIADRFTNNEDTQWFKSTLRKTAEKMLGSDFSFYIPVETYFVNFLREPPEPTGDEPEDFVFEAPKIYEEMPSYEIVIAKVRQNMDQFNEYVRGMRMDLVFFHDALVHLIRISRILGVPRGNAMLVGVGGSGKQSLTRLASFIAGFSFYQITLTRTYSVGSLLEDLRKVYHTAGVGSKGQTFIFTDNEIKEEAFLEYINNILSVGEIANLFPADELDEILTTVTPMMKKDDPKRPPTPDNLYDYFLTRAKDQLHMVLCFSPTIKAADIATVRKLGKPPYLITLIMDCVLILFGRKLDPVKPDYERQFLTPSWSEALKANLAVQESKYEKANRNLMEAESLLKAKDEDLKVVQREFDGVMEERQKIVDLAEICQAKTDTATAMIEGLSGERIRWTEQIAAFKSEIDRLVGDVLILIGFLSYCGPFNQEFRSLLQRQWFDFIHARKIPVSLVINITASLTDTATIGEWSLQGLPTDDLSIQNGIIVTHAIRYPLLIDPQLQGKTWIKNKEEEFQLQVTFFSHKYFRNHLEDCVSLGRPLLIVDVGEELDPVLDNLLEKNFIKIGTSLKVKLGDKEVDIHKDFRLYITTKLPNPSYTPEVFARAAIIDFTVTVKGLEDQLLGRVILTEKKELETERTQLIADVTANNRKIKELEANLLHKLTTVEGPLIEDVELMSVLNITKQTAAEINEKLNIARDTELRIDSAREEFRPVATRGSVLYFLICDMSLVNCMYQTSLVQFLERFDLSMERSEKSPINQRRINFIIEYLTYEIFKYKARGLYEIHKYMFILLMTLKIDLQRDAISYEEFQYFIKGGAALDLNTVEPKPCKWITDVTWLNLIALSALRQFQYIPSQVPASEKLWKQWFDKPAPEEEPLPNGYNALDTFRRLLLIRAWCIDRTLSQSRKYISTSLGEKYAEPVITLLDVMLNESRPDTPMICFLSMGSDPTHSIEHLAKKLEIICRSISMGQGQEVHARKLMQSAKTEGYWALCQNCHLGLEYMQELVNFILEMEDPHPNFRIWITTEPHKDFPISLLQMSIKYTYEPPQGIRAGLLATYSGMHQEMLDQCDAIQYIPIIYTVSFLHTIVQERRKFGPLGWNIPYEFNLSDWLASCMFINNHLNDFDIKQGINWHTIRYMIGEVQYGGRVTDDYDKRLLNTFAKLWFSDAIFSEDFVFYKGYPVLVYKQVTEYLKVIDEMNPIDPPQVYGLHPNANITYQSNTTQAVLDTIISVQPKEAGVGVGESREVIVARQAKEMLKKLPPSYDPFEVKERLHVLGATAPMTIFLKQEIDRIQVIITLVDATLKDLLLAIEGVIIMCEELRDALDNIYDARVPKSWRAKSWESSSLGFWYTELLDRNKQFSTWLHTGRPAKFWMTGFFNPQGFLTAMRQEVTRAHKGWALDNVTLHNEVLRYTAEEIKTEPQEGVYVYGLFLEGAGWDRRNNRLCESANKVLYVLMPVIHIFALYNVPDKDPKLYQCPVYKKPQRTYVLFITPLWLQTIRPPEFWILRGVALLCDIK</sequence>
<dbReference type="FunFam" id="3.40.50.300:FF:000044">
    <property type="entry name" value="Dynein heavy chain 5, axonemal"/>
    <property type="match status" value="1"/>
</dbReference>
<dbReference type="FunFam" id="1.10.8.710:FF:000003">
    <property type="entry name" value="Dynein axonemal heavy chain 5"/>
    <property type="match status" value="1"/>
</dbReference>
<dbReference type="FunFam" id="3.40.50.300:FF:000049">
    <property type="entry name" value="Dynein, axonemal, heavy chain 5"/>
    <property type="match status" value="1"/>
</dbReference>
<dbReference type="PANTHER" id="PTHR46532:SF4">
    <property type="entry name" value="AAA+ ATPASE DOMAIN-CONTAINING PROTEIN"/>
    <property type="match status" value="1"/>
</dbReference>
<dbReference type="Gene3D" id="3.10.490.20">
    <property type="match status" value="1"/>
</dbReference>
<dbReference type="FunFam" id="3.10.490.20:FF:000003">
    <property type="entry name" value="Dynein heavy chain 5, axonemal"/>
    <property type="match status" value="1"/>
</dbReference>
<dbReference type="FunFam" id="3.40.50.300:FF:001386">
    <property type="entry name" value="Dynein heavy chain, putative"/>
    <property type="match status" value="1"/>
</dbReference>
<dbReference type="InterPro" id="IPR024743">
    <property type="entry name" value="Dynein_HC_stalk"/>
</dbReference>
<feature type="domain" description="AAA+ ATPase" evidence="15">
    <location>
        <begin position="1852"/>
        <end position="1998"/>
    </location>
</feature>
<evidence type="ECO:0000256" key="3">
    <source>
        <dbReference type="ARBA" id="ARBA00022490"/>
    </source>
</evidence>
<dbReference type="Gene3D" id="1.10.472.130">
    <property type="match status" value="1"/>
</dbReference>
<dbReference type="InterPro" id="IPR035706">
    <property type="entry name" value="AAA_9"/>
</dbReference>